<dbReference type="EMBL" id="AP026867">
    <property type="protein sequence ID" value="BDS12843.1"/>
    <property type="molecule type" value="Genomic_DNA"/>
</dbReference>
<organism evidence="1 2">
    <name type="scientific">Aureispira anguillae</name>
    <dbReference type="NCBI Taxonomy" id="2864201"/>
    <lineage>
        <taxon>Bacteria</taxon>
        <taxon>Pseudomonadati</taxon>
        <taxon>Bacteroidota</taxon>
        <taxon>Saprospiria</taxon>
        <taxon>Saprospirales</taxon>
        <taxon>Saprospiraceae</taxon>
        <taxon>Aureispira</taxon>
    </lineage>
</organism>
<gene>
    <name evidence="1" type="ORF">AsAng_0035680</name>
</gene>
<dbReference type="AlphaFoldDB" id="A0A915YH48"/>
<reference evidence="1" key="1">
    <citation type="submission" date="2022-09" db="EMBL/GenBank/DDBJ databases">
        <title>Aureispira anguillicida sp. nov., isolated from Leptocephalus of Japanese eel Anguilla japonica.</title>
        <authorList>
            <person name="Yuasa K."/>
            <person name="Mekata T."/>
            <person name="Ikunari K."/>
        </authorList>
    </citation>
    <scope>NUCLEOTIDE SEQUENCE</scope>
    <source>
        <strain evidence="1">EL160426</strain>
    </source>
</reference>
<sequence>MFSSCLYIIVFCILFQNGIEYLKWKEKQEFYNGNIVVQSVRQQYKTVCFVST</sequence>
<keyword evidence="2" id="KW-1185">Reference proteome</keyword>
<proteinExistence type="predicted"/>
<protein>
    <submittedName>
        <fullName evidence="1">Uncharacterized protein</fullName>
    </submittedName>
</protein>
<dbReference type="Proteomes" id="UP001060919">
    <property type="component" value="Chromosome"/>
</dbReference>
<name>A0A915YH48_9BACT</name>
<evidence type="ECO:0000313" key="1">
    <source>
        <dbReference type="EMBL" id="BDS12843.1"/>
    </source>
</evidence>
<evidence type="ECO:0000313" key="2">
    <source>
        <dbReference type="Proteomes" id="UP001060919"/>
    </source>
</evidence>
<accession>A0A915YH48</accession>
<dbReference type="KEGG" id="aup:AsAng_0035680"/>